<dbReference type="SUPFAM" id="SSF51126">
    <property type="entry name" value="Pectin lyase-like"/>
    <property type="match status" value="1"/>
</dbReference>
<dbReference type="InterPro" id="IPR021026">
    <property type="entry name" value="Filamn_hemagglutn_DUF3739"/>
</dbReference>
<keyword evidence="2" id="KW-0964">Secreted</keyword>
<dbReference type="InterPro" id="IPR012334">
    <property type="entry name" value="Pectin_lyas_fold"/>
</dbReference>
<dbReference type="Gene3D" id="2.160.20.10">
    <property type="entry name" value="Single-stranded right-handed beta-helix, Pectin lyase-like"/>
    <property type="match status" value="1"/>
</dbReference>
<organism evidence="6 7">
    <name type="scientific">Tardiphaga robiniae</name>
    <dbReference type="NCBI Taxonomy" id="943830"/>
    <lineage>
        <taxon>Bacteria</taxon>
        <taxon>Pseudomonadati</taxon>
        <taxon>Pseudomonadota</taxon>
        <taxon>Alphaproteobacteria</taxon>
        <taxon>Hyphomicrobiales</taxon>
        <taxon>Nitrobacteraceae</taxon>
        <taxon>Tardiphaga</taxon>
    </lineage>
</organism>
<name>A0A164A031_9BRAD</name>
<reference evidence="6 7" key="1">
    <citation type="submission" date="2016-03" db="EMBL/GenBank/DDBJ databases">
        <title>Microsymbionts genomes from the relict species Vavilovia formosa (Stev.) Fed.</title>
        <authorList>
            <person name="Kopat V."/>
            <person name="Chirak E."/>
            <person name="Kimeklis A."/>
            <person name="Andronov E."/>
        </authorList>
    </citation>
    <scope>NUCLEOTIDE SEQUENCE [LARGE SCALE GENOMIC DNA]</scope>
    <source>
        <strain evidence="6 7">Vaf07</strain>
    </source>
</reference>
<dbReference type="EMBL" id="LVYV01000006">
    <property type="protein sequence ID" value="KZD24065.1"/>
    <property type="molecule type" value="Genomic_DNA"/>
</dbReference>
<protein>
    <recommendedName>
        <fullName evidence="5">Filamentous haemagglutinin FhaB/tRNA nuclease CdiA-like TPS domain-containing protein</fullName>
    </recommendedName>
</protein>
<feature type="compositionally biased region" description="Basic and acidic residues" evidence="4">
    <location>
        <begin position="4054"/>
        <end position="4067"/>
    </location>
</feature>
<dbReference type="PANTHER" id="PTHR12338">
    <property type="entry name" value="AUTOTRANSPORTER"/>
    <property type="match status" value="1"/>
</dbReference>
<proteinExistence type="predicted"/>
<comment type="caution">
    <text evidence="6">The sequence shown here is derived from an EMBL/GenBank/DDBJ whole genome shotgun (WGS) entry which is preliminary data.</text>
</comment>
<feature type="domain" description="Filamentous haemagglutinin FhaB/tRNA nuclease CdiA-like TPS" evidence="5">
    <location>
        <begin position="107"/>
        <end position="219"/>
    </location>
</feature>
<dbReference type="NCBIfam" id="TIGR01901">
    <property type="entry name" value="adhes_NPXG"/>
    <property type="match status" value="1"/>
</dbReference>
<evidence type="ECO:0000256" key="3">
    <source>
        <dbReference type="ARBA" id="ARBA00022729"/>
    </source>
</evidence>
<feature type="region of interest" description="Disordered" evidence="4">
    <location>
        <begin position="108"/>
        <end position="127"/>
    </location>
</feature>
<comment type="subcellular location">
    <subcellularLocation>
        <location evidence="1">Secreted</location>
    </subcellularLocation>
</comment>
<dbReference type="PANTHER" id="PTHR12338:SF8">
    <property type="entry name" value="HEME_HEMOPEXIN-BINDING PROTEIN"/>
    <property type="match status" value="1"/>
</dbReference>
<dbReference type="Pfam" id="PF05860">
    <property type="entry name" value="TPS"/>
    <property type="match status" value="1"/>
</dbReference>
<evidence type="ECO:0000256" key="2">
    <source>
        <dbReference type="ARBA" id="ARBA00022525"/>
    </source>
</evidence>
<evidence type="ECO:0000259" key="5">
    <source>
        <dbReference type="SMART" id="SM00912"/>
    </source>
</evidence>
<dbReference type="OrthoDB" id="1776524at2"/>
<sequence length="4099" mass="416235">MLAGTSFLALTLSVSGVDARSLNGSGGGGVVSAPNIASDAAAQAAQQAAAAARQSQNSLARAARAVQEMQGVQAAARAAAAARQTSMAAPISVPNGIGAGALLPNMPEGWTGANAPTQSVDGSGQTQVGIRQTTQQAILNWQSFNVGARTTLTFDQQGNGSWVALNRVNNTTAPSQILGNIQADGHVYIINQSGIIFGGSSQVNVGSLIASTADIDDTHFRNNGIYSTQTGNIYAPSFTAAGGKVVVESGASIVTRTPSSVTSGGGYVLMIGSEVENAGSISTPKGQTLLAAGDSFILRRGFGTEGNATSTTRGIEISPTIIGSTGGVSNSGLIFAQQGDITLAGRTLTQSGVLLSTSSVNTRGTIHLANSAADSQGSVTLVGNSVTAILPELDSSETALDSQRDALIASSAAANLLRAASATGAFDNLSILADRQDQSRIEIVTGGVVNFQNQSQTMAQGGQVAVSAGMRVFAKTGSSIDVSGVRGAVRPMSANQVLVNVQGNELRDSPVNRDSGALLNKNVWIDIRDLALVPAGTGGYAGDRYYTKGGLLELGGYLSNTAHKIGEWTALGGTITLAALEVIAQAGAKFDISGGSVSYDGGRIYSSKLIGSDGRIYSFDNAPADMKFIGAAGGFVRQHNIQGKVADQLTEVWSTVFDRSSSWRYEAGYTVGRDAGRLNLSTPTAIFEADIIADVIAGERQNSARAANVADGYKQVQNATPLAGTLAVGQYTALGRTNLYNSDVRISTVPNVSDGLAGGAVSAPPADRINTVWFDAAHLNAQKLGGLDLGTRGTISIDAPLLLADGGSVNLTAPVIDIKADVTVRSGSVTATNIFRTTDASGLSGPLTLAGASTLTVHRGATIDLRGNWVDLREDAAAKGQAYLNGGTVSFISTHDIAVEAGSLIDVSSGAALLRNGSIKGGRGGDVTLSADIEGFSVAGGGSLRLAGAIAGYGASGGGTLKLESGSAVVIGKPAVAGTALVLDVERFQTGFSSYDINGHAGLSVAAGTVLDVTVPVYTLATPGQEGVFGAGGSDLWTPPLYLASSSSNKIVQRAGADLVLRSQRQFEGGDIAIGADAQITVDAGRSISLIGGGTSQITVDGALHAKSGKIAIDIVAALTSAETSPSVTANNRSIWIGERAVLDVAGVAVTAIDGHGRGFEKVLDGGTIAIGGNIDWETTGASITAPDIAVIIRSGALLDASGTHAVIDVQGPNGFVATDVASNGGAIVLKSSRSLYLDGLMRAEAGGFGAAGGTLAIALETPVLSLNAAADDAVRVPREFIVSQINRGSGLAADLVPNAVDPALGYGTGRLGANQVSDGGFGTLSLLVNGILSFDGDVTLSVAQSLRIYAGSYALTETAAGTSAVSLATSYLRLAGSTRAKADFQIMPTVTWRDGPSSRSSDARFSATADLVEIRDRVGFGAGGTVAMKSGALVTMDRRGFGHVDVTSRGDVRLLGGKFGMGLSGATTTELASPGDLTLTAAQIYPASDVNAQLLAGATTGAYAVGSVLTINGYGAPVAAPQSVFGTLALGGDTVLQGGVVRAPMGNLILGSDNRGNGTGRASLLKLLPGSVTSVSGVGVLMPYGGTSDGVSYSYNGTAIKPRALGTSGISLNGDSVIGEAGALLDLSGGGMLTGAGFISGRGGSVDVLRTPFANANPAFPVSAAGNGVYAIVPSFGNVYAPVTADAGAGNPLVGQQITLTQDAGGLNAGTYTLLPSTYALMPGAFRVEIGKTGAMVGNTVTLGNGSTISAGYLGIANTAIRNTLPSQLIITSAATVRGHSTYNETGYDAYTVANAAKLGGMRGQIAADAGTLRLEYFYSRPKPGVAMFSFDGTALFNPEADSAGFGGTTSVVAQYIEILGAGAAPTAGYAGLSIHAADLNALGTPRLLVGGALQLDYAENFASFKAQAAVIDIRSGAHLTGAEIFLMSFTPWGGIMIEQGASIDTIGRGRAVYDSTNGIVFNASTAGVVAVSNGLINLLPPVAEGFSSPGTIRIGDCAGGGCSGVTSILTEGTLAIATDKAFTLTPQTVYGAKNLALAVSSVNLGSDAALQQATANGQLPAGLSLNQGILNNLLAGNAAANVPKVETLTITARDSVNIYGSVVLDTFDPATGKSSIAQLVLGTPAIYGYGGAGDRAVITTEQFVWTGLAQKPARYVSEGYAPNTPGAAIGSLLGSSTLDINAKNIILGYASGTQPIAIMPAERLALGFGTINLTASESVTSNAKGTLKVYQQQGSYDAVTGYQYSGGNLTITAPVLTGVSGSDNAITVGGTIAMLAPAGGETGTSTTLGAQLSLSAQNIRIDGAIALSSGKLTLNATGDILLDDRSRIDLAGRKLSFFEASRYSAGGQLVMASTGGNITQTAGSVIDVSAVLNSAGSVEAVALGAGAGQVALGGTVLGSSSGWYDAGGTFVPAAGSEITIRAQAVNDFAGLNTRLTNGQVFGARRFQIKQGDIVIGDEVRARDVEITADGGSLIVNGTVDASGFEVGTIRLAARDNLTVNGTLDAHATGIRRDSYGKIIDSPNRAIVDLTTRDGRLTLGSAARIDLRFGTSDTANHDGVARGTLTLNAPRIGRTDVAPDNDVAVDVAGRPEILGAQTIAVYGFRTYDDAQPAPTADAAGQTTQLITQDYLNIIDGHSRAYINAALDNDALTARLAGLGNYHLRPGVEIVSNSVVNPDGNLTVLGDIDLSNWRYGPDSDIHSVARRGFGEPGALVLRAAGNLHVYGSITDGFAPPAETPPGDKGWYLSEKSLPQFDKHIAYGADITIPIDGVVLDIGTVFPMKVALNFDIPVAAMTLPVGTTLPVDAVLTGSYTFGAGTVLSANVYNADGSIRAAAGTVLTADLVDDAGMKLGAGTPLRAAADVAALVWPKNVVLPTAMKTVVQTTLARGSVIPSGTDVQLPGDSAVNLRPGAVRSDNWAVAPMLSEGTTSWSIQLTAGADVASADRRATNPSSRGSIILADTHSNMTTAVVQAGGDYYAWTQAGADVGLGTAGDPVGDQGFYCDMEPTWCSFVSTPIRDVTTANYLSPAFSVVRTGTGDLGMVAAGDLRMNSAFGVYTAGTQSAAILDGAGKNPFNLERGQSVNGALPADYDDVASTYQAWYPEHGGNLDIRVGRDLVGDVWGQMPHDNVPSSGVGNWLWRQGTGSAVTDASGIATSWWINFGAYTSAPISNQPASPYMAGFTGFGTLGGGNITINAAGDAGIIAPRGDIVVAAAPRSQALVVAVGSTGRVDASGNLILTGGGDLQIKIGGALNPNLDAVQFASSRSSNSQDTGLNGTLTNLRGLTTLSAAAVGGVNLLYRINPTTLRGFDGDLMDVRPVDPFTSSVANSQGGIELLPGDSAIYLNTSGDLVLGTASDPGRVFTSNLSKLTASGAATIGQSWFSLWTDHTAINLLSAGGNLTPGTDAFNRNRNYNFGNANTGDTATVYPSILRAVAGSGSIYYGNGAGGGGATPPTSSILLAPSTKGALELLAGTSIYGGGYGIGMSGSDAPLPTPFRAAFVGYQAGGTPEFSNTSPQGALVDSYGSSVIGISDTYPLFAFGPDTIGTTSLHAGDPSSALFYAANGDIVGLSSGAIRTFEPGAAAGRAQLTWYRAGIAMRVRASGDIINPDLMIVNNNSDDVSLLQAGRDITYANVQVAGPGALEIMAGRNLDQADQASVTSIGPLVAGDDRPGASIAMMAGVGVNGPDYARLAALYLDPATVATAGVPLADQVGRVAKTYEGELVTWLKERNGFSGSVEEARAAFAALPPEQQRIFLRQVYFAELRAGGREYNDTASSRYRSYLRGRQMIATLFPDQDAQGNPIARSGDITMFGGAGVYTAGSTDNHTNISSDIQMLAPSGQVVIGVEGTTPPSTAGIVTQGRGDIQIYAQGSVLLGLSRIMTTFGGNILAWSASGDINAGRGSKTTVLYTPPKRIYDNYGNVTLSPQVPSSGAGIATLQPIPDVPPGDIDLIAPFGTIDAGEAGIRVSGNVNLAALQIVNAANIQVQGSSSGIPTVQAPSITAALSSSNATTATQQTATPTQATNTNPSVIIVEVLGYGGGEGSTPAGSEDLKRSKRSERSYDHNSAFQVVGVGELNETEKQNLSMSERRSLNTR</sequence>
<keyword evidence="3" id="KW-0732">Signal</keyword>
<evidence type="ECO:0000313" key="6">
    <source>
        <dbReference type="EMBL" id="KZD24065.1"/>
    </source>
</evidence>
<keyword evidence="7" id="KW-1185">Reference proteome</keyword>
<dbReference type="InterPro" id="IPR008638">
    <property type="entry name" value="FhaB/CdiA-like_TPS"/>
</dbReference>
<dbReference type="InterPro" id="IPR050909">
    <property type="entry name" value="Bact_Autotransporter_VF"/>
</dbReference>
<feature type="compositionally biased region" description="Polar residues" evidence="4">
    <location>
        <begin position="114"/>
        <end position="127"/>
    </location>
</feature>
<dbReference type="Proteomes" id="UP000076574">
    <property type="component" value="Unassembled WGS sequence"/>
</dbReference>
<feature type="region of interest" description="Disordered" evidence="4">
    <location>
        <begin position="4045"/>
        <end position="4099"/>
    </location>
</feature>
<dbReference type="Pfam" id="PF12545">
    <property type="entry name" value="DUF3739"/>
    <property type="match status" value="1"/>
</dbReference>
<evidence type="ECO:0000256" key="1">
    <source>
        <dbReference type="ARBA" id="ARBA00004613"/>
    </source>
</evidence>
<evidence type="ECO:0000313" key="7">
    <source>
        <dbReference type="Proteomes" id="UP000076574"/>
    </source>
</evidence>
<dbReference type="InterPro" id="IPR011050">
    <property type="entry name" value="Pectin_lyase_fold/virulence"/>
</dbReference>
<gene>
    <name evidence="6" type="ORF">A4A58_24765</name>
</gene>
<dbReference type="SMART" id="SM00912">
    <property type="entry name" value="Haemagg_act"/>
    <property type="match status" value="1"/>
</dbReference>
<accession>A0A164A031</accession>
<dbReference type="STRING" id="943830.A4A58_24765"/>
<dbReference type="GO" id="GO:0005576">
    <property type="term" value="C:extracellular region"/>
    <property type="evidence" value="ECO:0007669"/>
    <property type="project" value="UniProtKB-SubCell"/>
</dbReference>
<evidence type="ECO:0000256" key="4">
    <source>
        <dbReference type="SAM" id="MobiDB-lite"/>
    </source>
</evidence>